<accession>A0A1E7EZA2</accession>
<feature type="compositionally biased region" description="Acidic residues" evidence="1">
    <location>
        <begin position="20"/>
        <end position="60"/>
    </location>
</feature>
<sequence length="171" mass="19111">MTTLRARGNGRMMNASSGINDEDVDNDDDQFDDDQFDDDEDDNYENDNDEEHDNDNENQNEIDKEMITAIGRSIEKVEKEKDEGEEDNINLKGVPPFPPSPLQLEPCTSLYAKRCVRCQSMSSHVVVGCCARIENTRVKNGGLGVREMVDLVENSSGFVLGPDRCDSDDGK</sequence>
<evidence type="ECO:0000313" key="3">
    <source>
        <dbReference type="Proteomes" id="UP000095751"/>
    </source>
</evidence>
<organism evidence="2 3">
    <name type="scientific">Fragilariopsis cylindrus CCMP1102</name>
    <dbReference type="NCBI Taxonomy" id="635003"/>
    <lineage>
        <taxon>Eukaryota</taxon>
        <taxon>Sar</taxon>
        <taxon>Stramenopiles</taxon>
        <taxon>Ochrophyta</taxon>
        <taxon>Bacillariophyta</taxon>
        <taxon>Bacillariophyceae</taxon>
        <taxon>Bacillariophycidae</taxon>
        <taxon>Bacillariales</taxon>
        <taxon>Bacillariaceae</taxon>
        <taxon>Fragilariopsis</taxon>
    </lineage>
</organism>
<keyword evidence="3" id="KW-1185">Reference proteome</keyword>
<dbReference type="EMBL" id="KV784369">
    <property type="protein sequence ID" value="OEU11166.1"/>
    <property type="molecule type" value="Genomic_DNA"/>
</dbReference>
<dbReference type="AlphaFoldDB" id="A0A1E7EZA2"/>
<dbReference type="InParanoid" id="A0A1E7EZA2"/>
<proteinExistence type="predicted"/>
<dbReference type="KEGG" id="fcy:FRACYDRAFT_246278"/>
<feature type="compositionally biased region" description="Basic and acidic residues" evidence="1">
    <location>
        <begin position="73"/>
        <end position="82"/>
    </location>
</feature>
<evidence type="ECO:0000256" key="1">
    <source>
        <dbReference type="SAM" id="MobiDB-lite"/>
    </source>
</evidence>
<protein>
    <submittedName>
        <fullName evidence="2">Uncharacterized protein</fullName>
    </submittedName>
</protein>
<evidence type="ECO:0000313" key="2">
    <source>
        <dbReference type="EMBL" id="OEU11166.1"/>
    </source>
</evidence>
<gene>
    <name evidence="2" type="ORF">FRACYDRAFT_246278</name>
</gene>
<dbReference type="Proteomes" id="UP000095751">
    <property type="component" value="Unassembled WGS sequence"/>
</dbReference>
<name>A0A1E7EZA2_9STRA</name>
<feature type="region of interest" description="Disordered" evidence="1">
    <location>
        <begin position="1"/>
        <end position="98"/>
    </location>
</feature>
<reference evidence="2 3" key="1">
    <citation type="submission" date="2016-09" db="EMBL/GenBank/DDBJ databases">
        <title>Extensive genetic diversity and differential bi-allelic expression allows diatom success in the polar Southern Ocean.</title>
        <authorList>
            <consortium name="DOE Joint Genome Institute"/>
            <person name="Mock T."/>
            <person name="Otillar R.P."/>
            <person name="Strauss J."/>
            <person name="Dupont C."/>
            <person name="Frickenhaus S."/>
            <person name="Maumus F."/>
            <person name="Mcmullan M."/>
            <person name="Sanges R."/>
            <person name="Schmutz J."/>
            <person name="Toseland A."/>
            <person name="Valas R."/>
            <person name="Veluchamy A."/>
            <person name="Ward B.J."/>
            <person name="Allen A."/>
            <person name="Barry K."/>
            <person name="Falciatore A."/>
            <person name="Ferrante M."/>
            <person name="Fortunato A.E."/>
            <person name="Gloeckner G."/>
            <person name="Gruber A."/>
            <person name="Hipkin R."/>
            <person name="Janech M."/>
            <person name="Kroth P."/>
            <person name="Leese F."/>
            <person name="Lindquist E."/>
            <person name="Lyon B.R."/>
            <person name="Martin J."/>
            <person name="Mayer C."/>
            <person name="Parker M."/>
            <person name="Quesneville H."/>
            <person name="Raymond J."/>
            <person name="Uhlig C."/>
            <person name="Valentin K.U."/>
            <person name="Worden A.Z."/>
            <person name="Armbrust E.V."/>
            <person name="Bowler C."/>
            <person name="Green B."/>
            <person name="Moulton V."/>
            <person name="Van Oosterhout C."/>
            <person name="Grigoriev I."/>
        </authorList>
    </citation>
    <scope>NUCLEOTIDE SEQUENCE [LARGE SCALE GENOMIC DNA]</scope>
    <source>
        <strain evidence="2 3">CCMP1102</strain>
    </source>
</reference>